<proteinExistence type="predicted"/>
<reference evidence="5 6" key="1">
    <citation type="submission" date="2015-12" db="EMBL/GenBank/DDBJ databases">
        <title>Dictyostelia acquired genes for synthesis and detection of signals that induce cell-type specialization by lateral gene transfer from prokaryotes.</title>
        <authorList>
            <person name="Gloeckner G."/>
            <person name="Schaap P."/>
        </authorList>
    </citation>
    <scope>NUCLEOTIDE SEQUENCE [LARGE SCALE GENOMIC DNA]</scope>
    <source>
        <strain evidence="5 6">TK</strain>
    </source>
</reference>
<organism evidence="5 6">
    <name type="scientific">Tieghemostelium lacteum</name>
    <name type="common">Slime mold</name>
    <name type="synonym">Dictyostelium lacteum</name>
    <dbReference type="NCBI Taxonomy" id="361077"/>
    <lineage>
        <taxon>Eukaryota</taxon>
        <taxon>Amoebozoa</taxon>
        <taxon>Evosea</taxon>
        <taxon>Eumycetozoa</taxon>
        <taxon>Dictyostelia</taxon>
        <taxon>Dictyosteliales</taxon>
        <taxon>Raperosteliaceae</taxon>
        <taxon>Tieghemostelium</taxon>
    </lineage>
</organism>
<evidence type="ECO:0000256" key="1">
    <source>
        <dbReference type="SAM" id="Phobius"/>
    </source>
</evidence>
<dbReference type="InParanoid" id="A0A151Z5X0"/>
<comment type="caution">
    <text evidence="5">The sequence shown here is derived from an EMBL/GenBank/DDBJ whole genome shotgun (WGS) entry which is preliminary data.</text>
</comment>
<dbReference type="OrthoDB" id="26095at2759"/>
<keyword evidence="1" id="KW-1133">Transmembrane helix</keyword>
<dbReference type="OMA" id="NSIMEAY"/>
<accession>A0A151Z5X0</accession>
<dbReference type="PROSITE" id="PS01186">
    <property type="entry name" value="EGF_2"/>
    <property type="match status" value="1"/>
</dbReference>
<dbReference type="PANTHER" id="PTHR24032">
    <property type="entry name" value="EGF-LIKE DOMAIN-CONTAINING PROTEIN-RELATED-RELATED"/>
    <property type="match status" value="1"/>
</dbReference>
<dbReference type="InterPro" id="IPR053331">
    <property type="entry name" value="EGF-like_comC"/>
</dbReference>
<keyword evidence="6" id="KW-1185">Reference proteome</keyword>
<dbReference type="InterPro" id="IPR000742">
    <property type="entry name" value="EGF"/>
</dbReference>
<evidence type="ECO:0000259" key="4">
    <source>
        <dbReference type="PROSITE" id="PS01186"/>
    </source>
</evidence>
<gene>
    <name evidence="5" type="ORF">DLAC_10013</name>
</gene>
<dbReference type="InterPro" id="IPR032675">
    <property type="entry name" value="LRR_dom_sf"/>
</dbReference>
<dbReference type="Gene3D" id="3.80.10.10">
    <property type="entry name" value="Ribonuclease Inhibitor"/>
    <property type="match status" value="1"/>
</dbReference>
<dbReference type="InterPro" id="IPR054484">
    <property type="entry name" value="ComC_SSD"/>
</dbReference>
<feature type="domain" description="EGF-like" evidence="3 4">
    <location>
        <begin position="693"/>
        <end position="704"/>
    </location>
</feature>
<evidence type="ECO:0000256" key="2">
    <source>
        <dbReference type="SAM" id="SignalP"/>
    </source>
</evidence>
<evidence type="ECO:0000259" key="3">
    <source>
        <dbReference type="PROSITE" id="PS00022"/>
    </source>
</evidence>
<feature type="transmembrane region" description="Helical" evidence="1">
    <location>
        <begin position="935"/>
        <end position="959"/>
    </location>
</feature>
<keyword evidence="2" id="KW-0732">Signal</keyword>
<keyword evidence="1" id="KW-0472">Membrane</keyword>
<dbReference type="AlphaFoldDB" id="A0A151Z5X0"/>
<sequence>MIIHISLILTFWLILVRAQISVDPSQYAQVLQLSQMYNLNMSLYPIENGTYLFCTPYYINFGCNGGFLTSIYIKGDGITPLTISNINTLMPTLTSISFTSIPIPTETFASFMQSSILTSIDLDTCNVTTFPTENISYQKSTVSLSNNPISNIVDVSLFPIILVWKIIANETSYFRNFSYPIIENENLNTIEIISNNFPEISEVDTIKIIPGPNFDMSTSPNINSYTTTKLNITDILGQYTLPSIPLIYGVVHLTLNINVQPPTSFFNFSNYYQLFSFSLKSRDLPYAYDQQFPFVNIPPEIRDFSLENSYFREFPSILLNNTYLQFLTLKNCGIEGPLPNISKNNFFLIDLSYNKFSGSVDTSYCNIDANLSYNNLTGPLPECIGCYIKNPILKIRYEGNNFSNYKEGILYPNCSITISKAILSITTLTVFGINLPLYPEEISTSPPFNSLPRVTDINSFSFIFKLDTYYTLKSLKFISIHFYSPNITIKAPITLAPPIIKNVMYSPLLNLGYTFKAIGFNFGSQITNIKVDIPPYKCFITEIDDNVLSCSLYNKSIPEQQYTFTLNLTGYVVSYKFNFVRSYPTISTVIPAPLTGGNITIFGYFGENPTNFLVNLLTSPSDNVTCTGVIGNSTTVMCNLGPVTNTISVFFTVVLKIEVNGDSGISVYKFLDNTIPCSIDGCGNHGACTTVGCVCYQGFRGAKCDLIADNPNIVVNSTGAHFGDDDGSFTLSIVSVRELTPFGVLVSEIPIDKWIPKGINTSNGEVHSIFEFKKNNFTITTDFEEIKSEKNITFAGIEMNLQPGSIKLSITLSSWEYISSVNYLQVVLNSTADFNQCDEDGSGDNGIETDGNLNFLQIKKGGKVFYGQFLDKVLSDQRATIVSNQVLSEDDNSILIGLNLPHCNECVIDPNFSVLLDSEFNNDDCKSSSLKEKPWILPVAVVIPIVSVAIIGSAAYVLIKNKRLGFYQKKLDRIKNSQSMEKENSSNASVLL</sequence>
<dbReference type="PROSITE" id="PS00022">
    <property type="entry name" value="EGF_1"/>
    <property type="match status" value="1"/>
</dbReference>
<feature type="chain" id="PRO_5007592871" evidence="2">
    <location>
        <begin position="19"/>
        <end position="992"/>
    </location>
</feature>
<evidence type="ECO:0000313" key="5">
    <source>
        <dbReference type="EMBL" id="KYQ89349.1"/>
    </source>
</evidence>
<dbReference type="Proteomes" id="UP000076078">
    <property type="component" value="Unassembled WGS sequence"/>
</dbReference>
<name>A0A151Z5X0_TIELA</name>
<keyword evidence="1" id="KW-0812">Transmembrane</keyword>
<feature type="signal peptide" evidence="2">
    <location>
        <begin position="1"/>
        <end position="18"/>
    </location>
</feature>
<dbReference type="Pfam" id="PF22933">
    <property type="entry name" value="ComC_SSD"/>
    <property type="match status" value="1"/>
</dbReference>
<dbReference type="EMBL" id="LODT01000041">
    <property type="protein sequence ID" value="KYQ89349.1"/>
    <property type="molecule type" value="Genomic_DNA"/>
</dbReference>
<dbReference type="STRING" id="361077.A0A151Z5X0"/>
<protein>
    <submittedName>
        <fullName evidence="5">Tenascin C</fullName>
    </submittedName>
</protein>
<evidence type="ECO:0000313" key="6">
    <source>
        <dbReference type="Proteomes" id="UP000076078"/>
    </source>
</evidence>